<dbReference type="Gene3D" id="3.40.190.100">
    <property type="entry name" value="Glycine betaine-binding periplasmic protein, domain 2"/>
    <property type="match status" value="1"/>
</dbReference>
<dbReference type="KEGG" id="bgf:BC1003_5885"/>
<evidence type="ECO:0000256" key="2">
    <source>
        <dbReference type="ARBA" id="ARBA00022448"/>
    </source>
</evidence>
<keyword evidence="5" id="KW-0732">Signal</keyword>
<evidence type="ECO:0000256" key="4">
    <source>
        <dbReference type="ARBA" id="ARBA00023136"/>
    </source>
</evidence>
<evidence type="ECO:0000313" key="7">
    <source>
        <dbReference type="EMBL" id="ADN61796.1"/>
    </source>
</evidence>
<protein>
    <submittedName>
        <fullName evidence="7">Substrate-binding region of ABC-type glycine betaine transport system</fullName>
    </submittedName>
</protein>
<evidence type="ECO:0000259" key="6">
    <source>
        <dbReference type="Pfam" id="PF04069"/>
    </source>
</evidence>
<dbReference type="GO" id="GO:0015226">
    <property type="term" value="F:carnitine transmembrane transporter activity"/>
    <property type="evidence" value="ECO:0007669"/>
    <property type="project" value="TreeGrafter"/>
</dbReference>
<dbReference type="GO" id="GO:0043190">
    <property type="term" value="C:ATP-binding cassette (ABC) transporter complex"/>
    <property type="evidence" value="ECO:0007669"/>
    <property type="project" value="InterPro"/>
</dbReference>
<feature type="signal peptide" evidence="5">
    <location>
        <begin position="1"/>
        <end position="40"/>
    </location>
</feature>
<sequence>MLIGLFVEVNGRMAMRLIRKILVLSTLSAALAASSVSVSADTKPTIKIGYVEGWDDSVATSNVAARVIEKRLGYQVQLVPVAAGVMWQGVARGDLDATLSAWLPVTHGAYWNNFKDKVVDLGANFNDAKIGLIVPENVDVKTVGDLEAKKAEFGSRIVGIDAGAGVMQKTSEAIKAYGLDYKLMPSSGSAMTAELARSEAASKPIIVTGWKPHWMFAKYKLKFLDDPKKVFGEAEHVDTVVNPELEKKAPQVVSFLKKFQWKPGEIDSVMLATQNGEKPTAAADAWIGAHGDRVDSWVK</sequence>
<dbReference type="CDD" id="cd13639">
    <property type="entry name" value="PBP2_OpuAC_like"/>
    <property type="match status" value="1"/>
</dbReference>
<keyword evidence="2" id="KW-0813">Transport</keyword>
<comment type="subcellular location">
    <subcellularLocation>
        <location evidence="1">Cell membrane</location>
    </subcellularLocation>
</comment>
<dbReference type="STRING" id="640512.BC1003_5885"/>
<dbReference type="Pfam" id="PF04069">
    <property type="entry name" value="OpuAC"/>
    <property type="match status" value="1"/>
</dbReference>
<dbReference type="GO" id="GO:0005275">
    <property type="term" value="F:amine transmembrane transporter activity"/>
    <property type="evidence" value="ECO:0007669"/>
    <property type="project" value="TreeGrafter"/>
</dbReference>
<organism evidence="7">
    <name type="scientific">Burkholderia sp. (strain CCGE1003)</name>
    <dbReference type="NCBI Taxonomy" id="640512"/>
    <lineage>
        <taxon>Bacteria</taxon>
        <taxon>Pseudomonadati</taxon>
        <taxon>Pseudomonadota</taxon>
        <taxon>Betaproteobacteria</taxon>
        <taxon>Burkholderiales</taxon>
        <taxon>Burkholderiaceae</taxon>
        <taxon>Burkholderia</taxon>
    </lineage>
</organism>
<keyword evidence="4" id="KW-0472">Membrane</keyword>
<dbReference type="eggNOG" id="COG2113">
    <property type="taxonomic scope" value="Bacteria"/>
</dbReference>
<gene>
    <name evidence="7" type="ordered locus">BC1003_5885</name>
</gene>
<accession>E1THD9</accession>
<evidence type="ECO:0000256" key="1">
    <source>
        <dbReference type="ARBA" id="ARBA00004236"/>
    </source>
</evidence>
<dbReference type="EMBL" id="CP002218">
    <property type="protein sequence ID" value="ADN61796.1"/>
    <property type="molecule type" value="Genomic_DNA"/>
</dbReference>
<feature type="domain" description="ABC-type glycine betaine transport system substrate-binding" evidence="6">
    <location>
        <begin position="45"/>
        <end position="287"/>
    </location>
</feature>
<proteinExistence type="predicted"/>
<evidence type="ECO:0000256" key="5">
    <source>
        <dbReference type="SAM" id="SignalP"/>
    </source>
</evidence>
<dbReference type="SUPFAM" id="SSF53850">
    <property type="entry name" value="Periplasmic binding protein-like II"/>
    <property type="match status" value="1"/>
</dbReference>
<dbReference type="PANTHER" id="PTHR47737">
    <property type="entry name" value="GLYCINE BETAINE/PROLINE BETAINE TRANSPORT SYSTEM PERMEASE PROTEIN PROW"/>
    <property type="match status" value="1"/>
</dbReference>
<dbReference type="PANTHER" id="PTHR47737:SF1">
    <property type="entry name" value="GLYCINE BETAINE_PROLINE BETAINE TRANSPORT SYSTEM PERMEASE PROTEIN PROW"/>
    <property type="match status" value="1"/>
</dbReference>
<dbReference type="GO" id="GO:0031460">
    <property type="term" value="P:glycine betaine transport"/>
    <property type="evidence" value="ECO:0007669"/>
    <property type="project" value="TreeGrafter"/>
</dbReference>
<dbReference type="Gene3D" id="3.10.105.10">
    <property type="entry name" value="Dipeptide-binding Protein, Domain 3"/>
    <property type="match status" value="2"/>
</dbReference>
<feature type="chain" id="PRO_5003152219" evidence="5">
    <location>
        <begin position="41"/>
        <end position="299"/>
    </location>
</feature>
<dbReference type="AlphaFoldDB" id="E1THD9"/>
<dbReference type="HOGENOM" id="CLU_008673_1_0_4"/>
<dbReference type="GO" id="GO:0015871">
    <property type="term" value="P:choline transport"/>
    <property type="evidence" value="ECO:0007669"/>
    <property type="project" value="TreeGrafter"/>
</dbReference>
<name>E1THD9_BURSG</name>
<evidence type="ECO:0000256" key="3">
    <source>
        <dbReference type="ARBA" id="ARBA00022475"/>
    </source>
</evidence>
<dbReference type="InterPro" id="IPR007210">
    <property type="entry name" value="ABC_Gly_betaine_transp_sub-bd"/>
</dbReference>
<keyword evidence="3" id="KW-1003">Cell membrane</keyword>
<reference evidence="7" key="1">
    <citation type="submission" date="2010-09" db="EMBL/GenBank/DDBJ databases">
        <title>Complete sequence of chromosome2 of Burkholderia sp. CCGE1003.</title>
        <authorList>
            <consortium name="US DOE Joint Genome Institute"/>
            <person name="Lucas S."/>
            <person name="Copeland A."/>
            <person name="Lapidus A."/>
            <person name="Cheng J.-F."/>
            <person name="Bruce D."/>
            <person name="Goodwin L."/>
            <person name="Pitluck S."/>
            <person name="Daligault H."/>
            <person name="Davenport K."/>
            <person name="Detter J.C."/>
            <person name="Han C."/>
            <person name="Tapia R."/>
            <person name="Land M."/>
            <person name="Hauser L."/>
            <person name="Jeffries C."/>
            <person name="Kyrpides N."/>
            <person name="Ivanova N."/>
            <person name="Ovchinnikova G."/>
            <person name="Martinez-Romero E."/>
            <person name="Rogel M.A."/>
            <person name="Auchtung J."/>
            <person name="Tiedje J.M."/>
            <person name="Woyke T."/>
        </authorList>
    </citation>
    <scope>NUCLEOTIDE SEQUENCE</scope>
    <source>
        <strain evidence="7">CCGE1003</strain>
    </source>
</reference>